<feature type="domain" description="Deacetylase PdaC" evidence="3">
    <location>
        <begin position="90"/>
        <end position="165"/>
    </location>
</feature>
<dbReference type="Gene3D" id="3.90.640.20">
    <property type="entry name" value="Heat-shock cognate protein, ATPase"/>
    <property type="match status" value="1"/>
</dbReference>
<evidence type="ECO:0000313" key="4">
    <source>
        <dbReference type="EMBL" id="SFD82874.1"/>
    </source>
</evidence>
<gene>
    <name evidence="4" type="ORF">SAMN05216378_1618</name>
</gene>
<name>A0A1I1VIY5_9BACL</name>
<evidence type="ECO:0000259" key="3">
    <source>
        <dbReference type="Pfam" id="PF13739"/>
    </source>
</evidence>
<dbReference type="RefSeq" id="WP_091183121.1">
    <property type="nucleotide sequence ID" value="NZ_FOMT01000001.1"/>
</dbReference>
<dbReference type="Proteomes" id="UP000198855">
    <property type="component" value="Unassembled WGS sequence"/>
</dbReference>
<evidence type="ECO:0000259" key="2">
    <source>
        <dbReference type="Pfam" id="PF11738"/>
    </source>
</evidence>
<dbReference type="AlphaFoldDB" id="A0A1I1VIY5"/>
<keyword evidence="1" id="KW-0812">Transmembrane</keyword>
<protein>
    <recommendedName>
        <fullName evidence="6">DUF3298 domain-containing protein</fullName>
    </recommendedName>
</protein>
<dbReference type="Pfam" id="PF11738">
    <property type="entry name" value="DUF3298"/>
    <property type="match status" value="1"/>
</dbReference>
<feature type="transmembrane region" description="Helical" evidence="1">
    <location>
        <begin position="46"/>
        <end position="69"/>
    </location>
</feature>
<accession>A0A1I1VIY5</accession>
<sequence>MNDILEHLRKEYQSVPIPEELDLLVNRSIKEALRTRKVKRLKVKGMTAAAAILVFLIAINASTTVANAFSSIPGVERIIKVLTLQEFKVKESNYDADIKVPAITNMENKELQLGLNQKYLDESKALYDQFQAEIEELKKQGLNDAHVGVDAGYEVKTDNDTIFSIGRYIVQTAASSSTVMQFDTIDKKNQRLITLPMLFQDEQYVKQISDNIIAQMKEQMKGDDNKIYWIAGATDYISIEESFSSIKKDQSFYINKDGKLVIVFNKYEVAPGSMGIVEFVIPTEAIEGDLVSHNYIK</sequence>
<keyword evidence="1" id="KW-1133">Transmembrane helix</keyword>
<keyword evidence="5" id="KW-1185">Reference proteome</keyword>
<dbReference type="EMBL" id="FOMT01000001">
    <property type="protein sequence ID" value="SFD82874.1"/>
    <property type="molecule type" value="Genomic_DNA"/>
</dbReference>
<proteinExistence type="predicted"/>
<dbReference type="Gene3D" id="3.30.565.40">
    <property type="entry name" value="Fervidobacterium nodosum Rt17-B1 like"/>
    <property type="match status" value="1"/>
</dbReference>
<dbReference type="InterPro" id="IPR037126">
    <property type="entry name" value="PdaC/RsiV-like_sf"/>
</dbReference>
<organism evidence="4 5">
    <name type="scientific">Paenibacillus catalpae</name>
    <dbReference type="NCBI Taxonomy" id="1045775"/>
    <lineage>
        <taxon>Bacteria</taxon>
        <taxon>Bacillati</taxon>
        <taxon>Bacillota</taxon>
        <taxon>Bacilli</taxon>
        <taxon>Bacillales</taxon>
        <taxon>Paenibacillaceae</taxon>
        <taxon>Paenibacillus</taxon>
    </lineage>
</organism>
<evidence type="ECO:0008006" key="6">
    <source>
        <dbReference type="Google" id="ProtNLM"/>
    </source>
</evidence>
<reference evidence="5" key="1">
    <citation type="submission" date="2016-10" db="EMBL/GenBank/DDBJ databases">
        <authorList>
            <person name="Varghese N."/>
            <person name="Submissions S."/>
        </authorList>
    </citation>
    <scope>NUCLEOTIDE SEQUENCE [LARGE SCALE GENOMIC DNA]</scope>
    <source>
        <strain evidence="5">CGMCC 1.10784</strain>
    </source>
</reference>
<dbReference type="InterPro" id="IPR025303">
    <property type="entry name" value="PdaC"/>
</dbReference>
<feature type="domain" description="DUF3298" evidence="2">
    <location>
        <begin position="198"/>
        <end position="283"/>
    </location>
</feature>
<dbReference type="STRING" id="1045775.SAMN05216378_1618"/>
<dbReference type="InterPro" id="IPR021729">
    <property type="entry name" value="DUF3298"/>
</dbReference>
<evidence type="ECO:0000256" key="1">
    <source>
        <dbReference type="SAM" id="Phobius"/>
    </source>
</evidence>
<dbReference type="Pfam" id="PF13739">
    <property type="entry name" value="PdaC"/>
    <property type="match status" value="1"/>
</dbReference>
<keyword evidence="1" id="KW-0472">Membrane</keyword>
<dbReference type="OrthoDB" id="4990at2"/>
<evidence type="ECO:0000313" key="5">
    <source>
        <dbReference type="Proteomes" id="UP000198855"/>
    </source>
</evidence>